<dbReference type="PROSITE" id="PS50011">
    <property type="entry name" value="PROTEIN_KINASE_DOM"/>
    <property type="match status" value="1"/>
</dbReference>
<protein>
    <recommendedName>
        <fullName evidence="2">non-specific serine/threonine protein kinase</fullName>
        <ecNumber evidence="2">2.7.11.1</ecNumber>
    </recommendedName>
</protein>
<evidence type="ECO:0000256" key="10">
    <source>
        <dbReference type="ARBA" id="ARBA00022741"/>
    </source>
</evidence>
<dbReference type="EC" id="2.7.11.1" evidence="2"/>
<sequence>MNKAPSSCPSCPTMKDSYPWMFLPDVSPKSIVPLHKELGSEFKSQSIAQKLPVEEARAFYAFTNELRSWPPIISDYTQVSCNGRKLVSNIQGYDNIGTCNCKFQNGTTCRITKVTLSSRSLDGIISEAVVNLTYLESLDLSMNQLTGSIPISLGNLSSLSILDLSSNKLTGAIPESLGNMKFQVKLLDLVDNQLSGSIPTTLGNVAVSSMTSDADAYRLFKLKQYDKASLESNFGIYLSRNQLIGPIPESFGNLTFVTDIFLNDNFLNGSIPTSLGALTYLNDLELYNNEISGTLPQTLGNLTALTYFGVDSNSITGTLPTSFASLTNMMGFYVAANQLSGSFPDFIANWTSIYALSFSGNNFHGNIPAIIFNFSNLAYLDISDVEDSHFWFPHSTNSFGLVYLVLRNCSISGSIPKYIGHMLSLEIYPSGIMEKHCPRGKPNYHSLFDVYIQGERKLKDFNIIDKAGGPNKVHIENFTAVNVNNSTLQIHFYSAGFMFLENGPLISAISITPEYKLRKQLSPLNIALMTVVSTIVFLLFLLLFAWLMGWLGNADHLQEIDIGLEKAVTLKQLKDATRNFSERNEISQGGFGTVYKAELQGKTVAVKRLSSPSEERINELKNEFYTLKSMSHQNLVQLLDVYNAKGLHLLIYEYMQNNSLAHTLFDSKSKLKLDWEARFNICLGIASGLVYLHEHPRLKIVHRDIKSANILLDGDLKPKISDFGLASLYTEDDQFKFIKVEVPQGYMSPEYVRGIVTSKADVYSFGVVILETVSGRTNAGYMRDSQETEFLLDTAYDLHRKGRLVDLVDKKLSAKYDAKQAIIILNLAVKCTSISPTLRPTMSQVVSVLVGEKKIEEICPPAQNDNQIAQIDSSASIEVTSRASTSSNYYIKGEDEIEHISEGTPY</sequence>
<comment type="caution">
    <text evidence="20">The sequence shown here is derived from an EMBL/GenBank/DDBJ whole genome shotgun (WGS) entry which is preliminary data.</text>
</comment>
<organism evidence="20 21">
    <name type="scientific">Rubus argutus</name>
    <name type="common">Southern blackberry</name>
    <dbReference type="NCBI Taxonomy" id="59490"/>
    <lineage>
        <taxon>Eukaryota</taxon>
        <taxon>Viridiplantae</taxon>
        <taxon>Streptophyta</taxon>
        <taxon>Embryophyta</taxon>
        <taxon>Tracheophyta</taxon>
        <taxon>Spermatophyta</taxon>
        <taxon>Magnoliopsida</taxon>
        <taxon>eudicotyledons</taxon>
        <taxon>Gunneridae</taxon>
        <taxon>Pentapetalae</taxon>
        <taxon>rosids</taxon>
        <taxon>fabids</taxon>
        <taxon>Rosales</taxon>
        <taxon>Rosaceae</taxon>
        <taxon>Rosoideae</taxon>
        <taxon>Rosoideae incertae sedis</taxon>
        <taxon>Rubus</taxon>
    </lineage>
</organism>
<dbReference type="Gene3D" id="3.30.200.20">
    <property type="entry name" value="Phosphorylase Kinase, domain 1"/>
    <property type="match status" value="1"/>
</dbReference>
<dbReference type="InterPro" id="IPR011009">
    <property type="entry name" value="Kinase-like_dom_sf"/>
</dbReference>
<keyword evidence="3" id="KW-0723">Serine/threonine-protein kinase</keyword>
<dbReference type="PANTHER" id="PTHR48006">
    <property type="entry name" value="LEUCINE-RICH REPEAT-CONTAINING PROTEIN DDB_G0281931-RELATED"/>
    <property type="match status" value="1"/>
</dbReference>
<keyword evidence="12 18" id="KW-1133">Transmembrane helix</keyword>
<dbReference type="FunFam" id="1.10.510.10:FF:000769">
    <property type="entry name" value="Uncharacterized protein"/>
    <property type="match status" value="1"/>
</dbReference>
<keyword evidence="9" id="KW-0677">Repeat</keyword>
<dbReference type="GO" id="GO:0016020">
    <property type="term" value="C:membrane"/>
    <property type="evidence" value="ECO:0007669"/>
    <property type="project" value="UniProtKB-SubCell"/>
</dbReference>
<comment type="subcellular location">
    <subcellularLocation>
        <location evidence="1">Membrane</location>
        <topology evidence="1">Single-pass type I membrane protein</topology>
    </subcellularLocation>
</comment>
<accession>A0AAW1VQY6</accession>
<evidence type="ECO:0000256" key="1">
    <source>
        <dbReference type="ARBA" id="ARBA00004479"/>
    </source>
</evidence>
<evidence type="ECO:0000256" key="16">
    <source>
        <dbReference type="ARBA" id="ARBA00047899"/>
    </source>
</evidence>
<evidence type="ECO:0000256" key="6">
    <source>
        <dbReference type="ARBA" id="ARBA00022679"/>
    </source>
</evidence>
<dbReference type="FunFam" id="3.80.10.10:FF:000383">
    <property type="entry name" value="Leucine-rich repeat receptor protein kinase EMS1"/>
    <property type="match status" value="2"/>
</dbReference>
<evidence type="ECO:0000256" key="7">
    <source>
        <dbReference type="ARBA" id="ARBA00022692"/>
    </source>
</evidence>
<feature type="domain" description="Protein kinase" evidence="19">
    <location>
        <begin position="580"/>
        <end position="855"/>
    </location>
</feature>
<evidence type="ECO:0000256" key="13">
    <source>
        <dbReference type="ARBA" id="ARBA00023136"/>
    </source>
</evidence>
<keyword evidence="5" id="KW-0433">Leucine-rich repeat</keyword>
<dbReference type="InterPro" id="IPR000719">
    <property type="entry name" value="Prot_kinase_dom"/>
</dbReference>
<evidence type="ECO:0000256" key="11">
    <source>
        <dbReference type="ARBA" id="ARBA00022840"/>
    </source>
</evidence>
<feature type="transmembrane region" description="Helical" evidence="18">
    <location>
        <begin position="524"/>
        <end position="551"/>
    </location>
</feature>
<dbReference type="SMART" id="SM00220">
    <property type="entry name" value="S_TKc"/>
    <property type="match status" value="1"/>
</dbReference>
<reference evidence="20 21" key="1">
    <citation type="journal article" date="2023" name="G3 (Bethesda)">
        <title>A chromosome-length genome assembly and annotation of blackberry (Rubus argutus, cv. 'Hillquist').</title>
        <authorList>
            <person name="Bruna T."/>
            <person name="Aryal R."/>
            <person name="Dudchenko O."/>
            <person name="Sargent D.J."/>
            <person name="Mead D."/>
            <person name="Buti M."/>
            <person name="Cavallini A."/>
            <person name="Hytonen T."/>
            <person name="Andres J."/>
            <person name="Pham M."/>
            <person name="Weisz D."/>
            <person name="Mascagni F."/>
            <person name="Usai G."/>
            <person name="Natali L."/>
            <person name="Bassil N."/>
            <person name="Fernandez G.E."/>
            <person name="Lomsadze A."/>
            <person name="Armour M."/>
            <person name="Olukolu B."/>
            <person name="Poorten T."/>
            <person name="Britton C."/>
            <person name="Davik J."/>
            <person name="Ashrafi H."/>
            <person name="Aiden E.L."/>
            <person name="Borodovsky M."/>
            <person name="Worthington M."/>
        </authorList>
    </citation>
    <scope>NUCLEOTIDE SEQUENCE [LARGE SCALE GENOMIC DNA]</scope>
    <source>
        <strain evidence="20">PI 553951</strain>
    </source>
</reference>
<evidence type="ECO:0000256" key="4">
    <source>
        <dbReference type="ARBA" id="ARBA00022553"/>
    </source>
</evidence>
<feature type="transmembrane region" description="Helical" evidence="18">
    <location>
        <begin position="492"/>
        <end position="512"/>
    </location>
</feature>
<evidence type="ECO:0000259" key="19">
    <source>
        <dbReference type="PROSITE" id="PS50011"/>
    </source>
</evidence>
<dbReference type="PROSITE" id="PS00108">
    <property type="entry name" value="PROTEIN_KINASE_ST"/>
    <property type="match status" value="1"/>
</dbReference>
<evidence type="ECO:0000256" key="9">
    <source>
        <dbReference type="ARBA" id="ARBA00022737"/>
    </source>
</evidence>
<keyword evidence="8" id="KW-0732">Signal</keyword>
<dbReference type="InterPro" id="IPR001245">
    <property type="entry name" value="Ser-Thr/Tyr_kinase_cat_dom"/>
</dbReference>
<keyword evidence="7 18" id="KW-0812">Transmembrane</keyword>
<dbReference type="InterPro" id="IPR001611">
    <property type="entry name" value="Leu-rich_rpt"/>
</dbReference>
<keyword evidence="10" id="KW-0547">Nucleotide-binding</keyword>
<evidence type="ECO:0000256" key="15">
    <source>
        <dbReference type="ARBA" id="ARBA00023180"/>
    </source>
</evidence>
<dbReference type="InterPro" id="IPR051824">
    <property type="entry name" value="LRR_Rcpt-Like_S/T_Kinase"/>
</dbReference>
<keyword evidence="13 18" id="KW-0472">Membrane</keyword>
<dbReference type="GO" id="GO:0004674">
    <property type="term" value="F:protein serine/threonine kinase activity"/>
    <property type="evidence" value="ECO:0007669"/>
    <property type="project" value="UniProtKB-KW"/>
</dbReference>
<keyword evidence="4" id="KW-0597">Phosphoprotein</keyword>
<keyword evidence="21" id="KW-1185">Reference proteome</keyword>
<dbReference type="EMBL" id="JBEDUW010000060">
    <property type="protein sequence ID" value="KAK9906925.1"/>
    <property type="molecule type" value="Genomic_DNA"/>
</dbReference>
<dbReference type="Pfam" id="PF07714">
    <property type="entry name" value="PK_Tyr_Ser-Thr"/>
    <property type="match status" value="1"/>
</dbReference>
<dbReference type="InterPro" id="IPR008271">
    <property type="entry name" value="Ser/Thr_kinase_AS"/>
</dbReference>
<evidence type="ECO:0000313" key="20">
    <source>
        <dbReference type="EMBL" id="KAK9906925.1"/>
    </source>
</evidence>
<dbReference type="AlphaFoldDB" id="A0AAW1VQY6"/>
<comment type="catalytic activity">
    <reaction evidence="16">
        <text>L-threonyl-[protein] + ATP = O-phospho-L-threonyl-[protein] + ADP + H(+)</text>
        <dbReference type="Rhea" id="RHEA:46608"/>
        <dbReference type="Rhea" id="RHEA-COMP:11060"/>
        <dbReference type="Rhea" id="RHEA-COMP:11605"/>
        <dbReference type="ChEBI" id="CHEBI:15378"/>
        <dbReference type="ChEBI" id="CHEBI:30013"/>
        <dbReference type="ChEBI" id="CHEBI:30616"/>
        <dbReference type="ChEBI" id="CHEBI:61977"/>
        <dbReference type="ChEBI" id="CHEBI:456216"/>
        <dbReference type="EC" id="2.7.11.1"/>
    </reaction>
</comment>
<dbReference type="GO" id="GO:0005524">
    <property type="term" value="F:ATP binding"/>
    <property type="evidence" value="ECO:0007669"/>
    <property type="project" value="UniProtKB-KW"/>
</dbReference>
<dbReference type="Pfam" id="PF00560">
    <property type="entry name" value="LRR_1"/>
    <property type="match status" value="3"/>
</dbReference>
<dbReference type="InterPro" id="IPR032675">
    <property type="entry name" value="LRR_dom_sf"/>
</dbReference>
<evidence type="ECO:0000256" key="18">
    <source>
        <dbReference type="SAM" id="Phobius"/>
    </source>
</evidence>
<evidence type="ECO:0000313" key="21">
    <source>
        <dbReference type="Proteomes" id="UP001457282"/>
    </source>
</evidence>
<evidence type="ECO:0000256" key="12">
    <source>
        <dbReference type="ARBA" id="ARBA00022989"/>
    </source>
</evidence>
<dbReference type="PRINTS" id="PR00019">
    <property type="entry name" value="LEURICHRPT"/>
</dbReference>
<dbReference type="SUPFAM" id="SSF52058">
    <property type="entry name" value="L domain-like"/>
    <property type="match status" value="1"/>
</dbReference>
<evidence type="ECO:0000256" key="17">
    <source>
        <dbReference type="ARBA" id="ARBA00048679"/>
    </source>
</evidence>
<dbReference type="SUPFAM" id="SSF56112">
    <property type="entry name" value="Protein kinase-like (PK-like)"/>
    <property type="match status" value="1"/>
</dbReference>
<dbReference type="Gene3D" id="3.80.10.10">
    <property type="entry name" value="Ribonuclease Inhibitor"/>
    <property type="match status" value="2"/>
</dbReference>
<evidence type="ECO:0000256" key="14">
    <source>
        <dbReference type="ARBA" id="ARBA00023170"/>
    </source>
</evidence>
<keyword evidence="14" id="KW-0675">Receptor</keyword>
<name>A0AAW1VQY6_RUBAR</name>
<keyword evidence="6" id="KW-0808">Transferase</keyword>
<dbReference type="Pfam" id="PF11721">
    <property type="entry name" value="Malectin"/>
    <property type="match status" value="1"/>
</dbReference>
<keyword evidence="11" id="KW-0067">ATP-binding</keyword>
<keyword evidence="15" id="KW-0325">Glycoprotein</keyword>
<keyword evidence="3" id="KW-0418">Kinase</keyword>
<evidence type="ECO:0000256" key="8">
    <source>
        <dbReference type="ARBA" id="ARBA00022729"/>
    </source>
</evidence>
<comment type="catalytic activity">
    <reaction evidence="17">
        <text>L-seryl-[protein] + ATP = O-phospho-L-seryl-[protein] + ADP + H(+)</text>
        <dbReference type="Rhea" id="RHEA:17989"/>
        <dbReference type="Rhea" id="RHEA-COMP:9863"/>
        <dbReference type="Rhea" id="RHEA-COMP:11604"/>
        <dbReference type="ChEBI" id="CHEBI:15378"/>
        <dbReference type="ChEBI" id="CHEBI:29999"/>
        <dbReference type="ChEBI" id="CHEBI:30616"/>
        <dbReference type="ChEBI" id="CHEBI:83421"/>
        <dbReference type="ChEBI" id="CHEBI:456216"/>
        <dbReference type="EC" id="2.7.11.1"/>
    </reaction>
</comment>
<evidence type="ECO:0000256" key="5">
    <source>
        <dbReference type="ARBA" id="ARBA00022614"/>
    </source>
</evidence>
<evidence type="ECO:0000256" key="2">
    <source>
        <dbReference type="ARBA" id="ARBA00012513"/>
    </source>
</evidence>
<proteinExistence type="predicted"/>
<gene>
    <name evidence="20" type="ORF">M0R45_002605</name>
</gene>
<dbReference type="Gene3D" id="1.10.510.10">
    <property type="entry name" value="Transferase(Phosphotransferase) domain 1"/>
    <property type="match status" value="1"/>
</dbReference>
<evidence type="ECO:0000256" key="3">
    <source>
        <dbReference type="ARBA" id="ARBA00022527"/>
    </source>
</evidence>
<dbReference type="PANTHER" id="PTHR48006:SF48">
    <property type="entry name" value="PROTEIN KINASE DOMAIN-CONTAINING PROTEIN"/>
    <property type="match status" value="1"/>
</dbReference>
<dbReference type="Gene3D" id="2.60.120.430">
    <property type="entry name" value="Galactose-binding lectin"/>
    <property type="match status" value="1"/>
</dbReference>
<dbReference type="InterPro" id="IPR021720">
    <property type="entry name" value="Malectin_dom"/>
</dbReference>
<dbReference type="Proteomes" id="UP001457282">
    <property type="component" value="Unassembled WGS sequence"/>
</dbReference>
<dbReference type="Pfam" id="PF13855">
    <property type="entry name" value="LRR_8"/>
    <property type="match status" value="1"/>
</dbReference>